<gene>
    <name evidence="1" type="ORF">BC936DRAFT_147647</name>
</gene>
<feature type="non-terminal residue" evidence="1">
    <location>
        <position position="75"/>
    </location>
</feature>
<evidence type="ECO:0000313" key="1">
    <source>
        <dbReference type="EMBL" id="RUP45862.1"/>
    </source>
</evidence>
<accession>A0A433D4U9</accession>
<keyword evidence="2" id="KW-1185">Reference proteome</keyword>
<dbReference type="Gene3D" id="3.30.450.50">
    <property type="entry name" value="Longin domain"/>
    <property type="match status" value="1"/>
</dbReference>
<reference evidence="1 2" key="1">
    <citation type="journal article" date="2018" name="New Phytol.">
        <title>Phylogenomics of Endogonaceae and evolution of mycorrhizas within Mucoromycota.</title>
        <authorList>
            <person name="Chang Y."/>
            <person name="Desiro A."/>
            <person name="Na H."/>
            <person name="Sandor L."/>
            <person name="Lipzen A."/>
            <person name="Clum A."/>
            <person name="Barry K."/>
            <person name="Grigoriev I.V."/>
            <person name="Martin F.M."/>
            <person name="Stajich J.E."/>
            <person name="Smith M.E."/>
            <person name="Bonito G."/>
            <person name="Spatafora J.W."/>
        </authorList>
    </citation>
    <scope>NUCLEOTIDE SEQUENCE [LARGE SCALE GENOMIC DNA]</scope>
    <source>
        <strain evidence="1 2">GMNB39</strain>
    </source>
</reference>
<name>A0A433D4U9_9FUNG</name>
<feature type="non-terminal residue" evidence="1">
    <location>
        <position position="1"/>
    </location>
</feature>
<protein>
    <submittedName>
        <fullName evidence="1">Uncharacterized protein</fullName>
    </submittedName>
</protein>
<evidence type="ECO:0000313" key="2">
    <source>
        <dbReference type="Proteomes" id="UP000268093"/>
    </source>
</evidence>
<organism evidence="1 2">
    <name type="scientific">Jimgerdemannia flammicorona</name>
    <dbReference type="NCBI Taxonomy" id="994334"/>
    <lineage>
        <taxon>Eukaryota</taxon>
        <taxon>Fungi</taxon>
        <taxon>Fungi incertae sedis</taxon>
        <taxon>Mucoromycota</taxon>
        <taxon>Mucoromycotina</taxon>
        <taxon>Endogonomycetes</taxon>
        <taxon>Endogonales</taxon>
        <taxon>Endogonaceae</taxon>
        <taxon>Jimgerdemannia</taxon>
    </lineage>
</organism>
<dbReference type="OrthoDB" id="1719357at2759"/>
<sequence length="75" mass="8239">TTTTTTYLQQILDVDPTNNSSSPFPHHPLEANMVRTTMVARVSDGLPLAASMDDEQVRDRKQVLLGNKVGEDEKG</sequence>
<dbReference type="AlphaFoldDB" id="A0A433D4U9"/>
<proteinExistence type="predicted"/>
<comment type="caution">
    <text evidence="1">The sequence shown here is derived from an EMBL/GenBank/DDBJ whole genome shotgun (WGS) entry which is preliminary data.</text>
</comment>
<dbReference type="EMBL" id="RBNI01006687">
    <property type="protein sequence ID" value="RUP45862.1"/>
    <property type="molecule type" value="Genomic_DNA"/>
</dbReference>
<dbReference type="Proteomes" id="UP000268093">
    <property type="component" value="Unassembled WGS sequence"/>
</dbReference>